<dbReference type="OrthoDB" id="341259at2759"/>
<dbReference type="VEuPathDB" id="FungiDB:CH63R_08465"/>
<dbReference type="EMBL" id="LTAN01000006">
    <property type="protein sequence ID" value="OBR06944.1"/>
    <property type="molecule type" value="Genomic_DNA"/>
</dbReference>
<evidence type="ECO:0000313" key="6">
    <source>
        <dbReference type="EMBL" id="OBR06944.1"/>
    </source>
</evidence>
<dbReference type="KEGG" id="chig:CH63R_08465"/>
<dbReference type="SUPFAM" id="SSF54106">
    <property type="entry name" value="LysM domain"/>
    <property type="match status" value="1"/>
</dbReference>
<feature type="region of interest" description="Disordered" evidence="4">
    <location>
        <begin position="841"/>
        <end position="868"/>
    </location>
</feature>
<protein>
    <submittedName>
        <fullName evidence="6">Ankyrin repeat protein</fullName>
    </submittedName>
</protein>
<dbReference type="Pfam" id="PF12796">
    <property type="entry name" value="Ank_2"/>
    <property type="match status" value="1"/>
</dbReference>
<keyword evidence="1" id="KW-0677">Repeat</keyword>
<dbReference type="PROSITE" id="PS50088">
    <property type="entry name" value="ANK_REPEAT"/>
    <property type="match status" value="2"/>
</dbReference>
<feature type="domain" description="LysM" evidence="5">
    <location>
        <begin position="877"/>
        <end position="923"/>
    </location>
</feature>
<evidence type="ECO:0000259" key="5">
    <source>
        <dbReference type="PROSITE" id="PS51782"/>
    </source>
</evidence>
<dbReference type="PROSITE" id="PS51782">
    <property type="entry name" value="LYSM"/>
    <property type="match status" value="1"/>
</dbReference>
<dbReference type="RefSeq" id="XP_018155462.1">
    <property type="nucleotide sequence ID" value="XM_018303439.1"/>
</dbReference>
<dbReference type="InterPro" id="IPR036770">
    <property type="entry name" value="Ankyrin_rpt-contain_sf"/>
</dbReference>
<dbReference type="AlphaFoldDB" id="A0A1B7Y4N4"/>
<comment type="caution">
    <text evidence="6">The sequence shown here is derived from an EMBL/GenBank/DDBJ whole genome shotgun (WGS) entry which is preliminary data.</text>
</comment>
<dbReference type="InterPro" id="IPR002110">
    <property type="entry name" value="Ankyrin_rpt"/>
</dbReference>
<keyword evidence="7" id="KW-1185">Reference proteome</keyword>
<keyword evidence="2 3" id="KW-0040">ANK repeat</keyword>
<reference evidence="7" key="1">
    <citation type="journal article" date="2017" name="BMC Genomics">
        <title>Gapless genome assembly of Colletotrichum higginsianum reveals chromosome structure and association of transposable elements with secondary metabolite gene clusters.</title>
        <authorList>
            <person name="Dallery J.-F."/>
            <person name="Lapalu N."/>
            <person name="Zampounis A."/>
            <person name="Pigne S."/>
            <person name="Luyten I."/>
            <person name="Amselem J."/>
            <person name="Wittenberg A.H.J."/>
            <person name="Zhou S."/>
            <person name="de Queiroz M.V."/>
            <person name="Robin G.P."/>
            <person name="Auger A."/>
            <person name="Hainaut M."/>
            <person name="Henrissat B."/>
            <person name="Kim K.-T."/>
            <person name="Lee Y.-H."/>
            <person name="Lespinet O."/>
            <person name="Schwartz D.C."/>
            <person name="Thon M.R."/>
            <person name="O'Connell R.J."/>
        </authorList>
    </citation>
    <scope>NUCLEOTIDE SEQUENCE [LARGE SCALE GENOMIC DNA]</scope>
    <source>
        <strain evidence="7">IMI 349063</strain>
    </source>
</reference>
<gene>
    <name evidence="6" type="ORF">CH63R_08465</name>
</gene>
<dbReference type="PRINTS" id="PR01415">
    <property type="entry name" value="ANKYRIN"/>
</dbReference>
<feature type="repeat" description="ANK" evidence="3">
    <location>
        <begin position="47"/>
        <end position="75"/>
    </location>
</feature>
<name>A0A1B7Y4N4_COLHI</name>
<dbReference type="PANTHER" id="PTHR24198">
    <property type="entry name" value="ANKYRIN REPEAT AND PROTEIN KINASE DOMAIN-CONTAINING PROTEIN"/>
    <property type="match status" value="1"/>
</dbReference>
<organism evidence="6 7">
    <name type="scientific">Colletotrichum higginsianum (strain IMI 349063)</name>
    <name type="common">Crucifer anthracnose fungus</name>
    <dbReference type="NCBI Taxonomy" id="759273"/>
    <lineage>
        <taxon>Eukaryota</taxon>
        <taxon>Fungi</taxon>
        <taxon>Dikarya</taxon>
        <taxon>Ascomycota</taxon>
        <taxon>Pezizomycotina</taxon>
        <taxon>Sordariomycetes</taxon>
        <taxon>Hypocreomycetidae</taxon>
        <taxon>Glomerellales</taxon>
        <taxon>Glomerellaceae</taxon>
        <taxon>Colletotrichum</taxon>
        <taxon>Colletotrichum destructivum species complex</taxon>
    </lineage>
</organism>
<dbReference type="PANTHER" id="PTHR24198:SF165">
    <property type="entry name" value="ANKYRIN REPEAT-CONTAINING PROTEIN-RELATED"/>
    <property type="match status" value="1"/>
</dbReference>
<dbReference type="GeneID" id="28867546"/>
<dbReference type="Gene3D" id="1.25.40.20">
    <property type="entry name" value="Ankyrin repeat-containing domain"/>
    <property type="match status" value="2"/>
</dbReference>
<feature type="repeat" description="ANK" evidence="3">
    <location>
        <begin position="342"/>
        <end position="374"/>
    </location>
</feature>
<feature type="region of interest" description="Disordered" evidence="4">
    <location>
        <begin position="793"/>
        <end position="818"/>
    </location>
</feature>
<evidence type="ECO:0000256" key="2">
    <source>
        <dbReference type="ARBA" id="ARBA00023043"/>
    </source>
</evidence>
<dbReference type="InterPro" id="IPR036779">
    <property type="entry name" value="LysM_dom_sf"/>
</dbReference>
<evidence type="ECO:0000256" key="1">
    <source>
        <dbReference type="ARBA" id="ARBA00022737"/>
    </source>
</evidence>
<dbReference type="Gene3D" id="3.10.350.10">
    <property type="entry name" value="LysM domain"/>
    <property type="match status" value="1"/>
</dbReference>
<feature type="compositionally biased region" description="Low complexity" evidence="4">
    <location>
        <begin position="841"/>
        <end position="857"/>
    </location>
</feature>
<evidence type="ECO:0000256" key="3">
    <source>
        <dbReference type="PROSITE-ProRule" id="PRU00023"/>
    </source>
</evidence>
<dbReference type="SMART" id="SM00248">
    <property type="entry name" value="ANK"/>
    <property type="match status" value="8"/>
</dbReference>
<accession>A0A1B7Y4N4</accession>
<feature type="compositionally biased region" description="Basic and acidic residues" evidence="4">
    <location>
        <begin position="793"/>
        <end position="807"/>
    </location>
</feature>
<dbReference type="PROSITE" id="PS50297">
    <property type="entry name" value="ANK_REP_REGION"/>
    <property type="match status" value="1"/>
</dbReference>
<dbReference type="SUPFAM" id="SSF48403">
    <property type="entry name" value="Ankyrin repeat"/>
    <property type="match status" value="2"/>
</dbReference>
<dbReference type="InterPro" id="IPR018392">
    <property type="entry name" value="LysM"/>
</dbReference>
<evidence type="ECO:0000313" key="7">
    <source>
        <dbReference type="Proteomes" id="UP000092177"/>
    </source>
</evidence>
<evidence type="ECO:0000256" key="4">
    <source>
        <dbReference type="SAM" id="MobiDB-lite"/>
    </source>
</evidence>
<proteinExistence type="predicted"/>
<dbReference type="Proteomes" id="UP000092177">
    <property type="component" value="Chromosome 6"/>
</dbReference>
<sequence length="925" mass="99886">MSTLENYYEIVEPYLGHGNKTGDRQYLAHILETWNPNLDPDNDIGWALHWSIFQGDDAAVQMMLDAGVDPNTRDKQDPGFTPLLAASQHGKLETARLFWERVGPGGRFIPKKSGRSGPDCLQIAARNNHAGLTTYFLGAWDGWNDDEKRRALLDAASAWCDDAVTVLLTHPGISYSPEDIQDALVRAVGKRIILPEHETKPAPATADAVRQQQLVSRLVDAGGNPDSEDQRSHQPLIHATILSHECIGGLKGLLEKGANPNRPDSHGKTALHYLFSPLSRQLPATTALELLLLHGALPELADEAGETPLHAAAKTGTYEQLRLCLSHCRAPKAETIQLRNSYGESLLHYAAVGGQRTTVEFLLNSGLDANVASSNGWTPLLCALSPTALKTAHEMCLTNNFLLQNGAGAGVVTDEGWTALHAMGSWPAARDSKIRAEVANLAKRLIESGAPVGVKSRVIRSLSTTAVTLCNVWGFRMRDFVQRAIPSARDLGQTDMTTPLAWARRCSSTDVLDVLRTSSASADVPSLLKLFVFPFAISFQASCHGSRPSRKGVSRGEVVLRSVNQEIDGLRDDSPCRVTHAAAQEQSRVIGIDILVPTDVDRGATLGGQVQPPRGEIAIIKQHPAPPLEPLEEGLVGRQLVTRQRRHGPNIPQLLVGTPEPVPRRRRVLHAPGLAGLRVRVVAVEHLHQLDLVTAKVFCDTAEARLAAADVEGACFGLSPFGIIPSSIARAPIPSVTAFTKRLLALFYQKQKALSHLPAIIRPGTTDSVLGTASNRTQLCGAAFGGLLKRQLQERDKRKEKEKEFGHNEGANSKSNDRSVHLRHLSNGELFDAIVIGGAATPPTTTTTKPPVTTTAPGNGVATPQPTQPGMVNNCKKFHYVSEGNTCGQIISYNGITLANFVKWNSGVGATCQNMRAKTYVCVSV</sequence>